<dbReference type="RefSeq" id="WP_104925569.1">
    <property type="nucleotide sequence ID" value="NZ_CP019065.1"/>
</dbReference>
<organism evidence="1 2">
    <name type="scientific">Rahnella sikkimica</name>
    <dbReference type="NCBI Taxonomy" id="1805933"/>
    <lineage>
        <taxon>Bacteria</taxon>
        <taxon>Pseudomonadati</taxon>
        <taxon>Pseudomonadota</taxon>
        <taxon>Gammaproteobacteria</taxon>
        <taxon>Enterobacterales</taxon>
        <taxon>Yersiniaceae</taxon>
        <taxon>Rahnella</taxon>
    </lineage>
</organism>
<reference evidence="2" key="1">
    <citation type="submission" date="2017-01" db="EMBL/GenBank/DDBJ databases">
        <title>Genome sequence of Rouxiella sp. ERMR1:05.</title>
        <authorList>
            <person name="Kumar R."/>
            <person name="Singh D."/>
            <person name="Kumar S."/>
        </authorList>
    </citation>
    <scope>NUCLEOTIDE SEQUENCE [LARGE SCALE GENOMIC DNA]</scope>
    <source>
        <strain evidence="2">ERMR1:05</strain>
        <plasmid evidence="2">unnamed3</plasmid>
    </source>
</reference>
<sequence length="254" mass="29654">MKIDFFACSFFHVLHGFKRELHNIKNFHSHSEIYWENVGDEIQNSMNGELNDADKEHHESIVDAYVEELIYAQSVSPNFHRETILVSLYNQVEFTLLRYCSLFNQEVMQQHDNFDKLSNRSVLKNIADYLDYTCRFNSDSYHEEWQYLRCIKFIRNCLIHSNGIVLKNFDDIQTFCNENNHFNIRYKSIDIEKGAIDDFIGVLFHLFEKLDTEKDLFVRSYVAQYGAPEIPLPNGALAASGTSSGPQTNIKKSP</sequence>
<evidence type="ECO:0000313" key="1">
    <source>
        <dbReference type="EMBL" id="AVF38250.1"/>
    </source>
</evidence>
<dbReference type="EMBL" id="CP019065">
    <property type="protein sequence ID" value="AVF38250.1"/>
    <property type="molecule type" value="Genomic_DNA"/>
</dbReference>
<dbReference type="OrthoDB" id="6629869at2"/>
<evidence type="ECO:0000313" key="2">
    <source>
        <dbReference type="Proteomes" id="UP000239197"/>
    </source>
</evidence>
<gene>
    <name evidence="1" type="ORF">BV494_25580</name>
</gene>
<proteinExistence type="predicted"/>
<protein>
    <recommendedName>
        <fullName evidence="3">RiboL-PSP-HEPN domain-containing protein</fullName>
    </recommendedName>
</protein>
<accession>A0A2L1UZ94</accession>
<dbReference type="AlphaFoldDB" id="A0A2L1UZ94"/>
<dbReference type="KEGG" id="rox:BV494_25580"/>
<dbReference type="Proteomes" id="UP000239197">
    <property type="component" value="Plasmid unnamed3"/>
</dbReference>
<keyword evidence="2" id="KW-1185">Reference proteome</keyword>
<name>A0A2L1UZ94_9GAMM</name>
<geneLocation type="plasmid" evidence="1 2">
    <name>unnamed3</name>
</geneLocation>
<keyword evidence="1" id="KW-0614">Plasmid</keyword>
<evidence type="ECO:0008006" key="3">
    <source>
        <dbReference type="Google" id="ProtNLM"/>
    </source>
</evidence>